<dbReference type="EMBL" id="JANBUP010000809">
    <property type="protein sequence ID" value="KAJ2810083.1"/>
    <property type="molecule type" value="Genomic_DNA"/>
</dbReference>
<keyword evidence="2" id="KW-1185">Reference proteome</keyword>
<comment type="caution">
    <text evidence="1">The sequence shown here is derived from an EMBL/GenBank/DDBJ whole genome shotgun (WGS) entry which is preliminary data.</text>
</comment>
<gene>
    <name evidence="1" type="ORF">H4S07_002876</name>
</gene>
<name>A0ACC1LJK5_9FUNG</name>
<sequence>MRGSAIVESSEALIQALLKTSPALSGGEAIDSQYKLPGRTFVVGHLFTAHPQLLVTDNSQLDAMVGSSAMAMTQTYAQFAAAFTSHQTSWYQKLQTSVASLKAFYLALNSWKRSDAKELVLAMERHYLELDRLGQSVQRRTLGEGDETWQAGIQGQQDDLLAKIRTLGGSDAVEALMQKQRELRLAYSGPQPSPTGQLRTNDSIPSPVVNGVRAMHVDSRHGAETVGPGDPSVQEAGALPDPIRPPMLSATGEAASASSDTSAALARAISDPATQDVDRVLGNFDLSASAALQDAKLAHELVLDPDLRLEPATTNTLVGAVQQAVCKAFFAHIKQEIALGNSDHVIDILTQLRLDMRAIVPPGSRQRAALDRELDPEWMTAQLSNGALDIHAKFRLVLLTARSVCAPIRDSAIDSLLDRLAAVDFSALVDIHTSADSGVAALSDAAKLSVERLLDITQEIMQLIRDVRLDALNHQLDTTVRPWLRLHAIEYEQTKMAQLLETQYQGNTQQTVAHTTAWMHGAVVRETQSSSPKHVFLEAVLDMCFAPTALSAEDVPVTWALDQQRIQRLQNDLQVLLSASALCALTKALAQKSGLRVGDSESRINALEVVDLLRADDVTMDRIIDVVQRMAGHEEAIAGLVPKTLAKDDPVFHLMELQLRKFMLAELGKDEEPGVLARRLESNSQNVFASLASFSMAVVHNEVVELLVRVSRLCSFNWQVYSPWYTKIRLP</sequence>
<proteinExistence type="predicted"/>
<reference evidence="1" key="1">
    <citation type="submission" date="2022-07" db="EMBL/GenBank/DDBJ databases">
        <title>Phylogenomic reconstructions and comparative analyses of Kickxellomycotina fungi.</title>
        <authorList>
            <person name="Reynolds N.K."/>
            <person name="Stajich J.E."/>
            <person name="Barry K."/>
            <person name="Grigoriev I.V."/>
            <person name="Crous P."/>
            <person name="Smith M.E."/>
        </authorList>
    </citation>
    <scope>NUCLEOTIDE SEQUENCE</scope>
    <source>
        <strain evidence="1">CBS 102833</strain>
    </source>
</reference>
<evidence type="ECO:0000313" key="2">
    <source>
        <dbReference type="Proteomes" id="UP001140096"/>
    </source>
</evidence>
<dbReference type="Proteomes" id="UP001140096">
    <property type="component" value="Unassembled WGS sequence"/>
</dbReference>
<accession>A0ACC1LJK5</accession>
<evidence type="ECO:0000313" key="1">
    <source>
        <dbReference type="EMBL" id="KAJ2810083.1"/>
    </source>
</evidence>
<organism evidence="1 2">
    <name type="scientific">Coemansia furcata</name>
    <dbReference type="NCBI Taxonomy" id="417177"/>
    <lineage>
        <taxon>Eukaryota</taxon>
        <taxon>Fungi</taxon>
        <taxon>Fungi incertae sedis</taxon>
        <taxon>Zoopagomycota</taxon>
        <taxon>Kickxellomycotina</taxon>
        <taxon>Kickxellomycetes</taxon>
        <taxon>Kickxellales</taxon>
        <taxon>Kickxellaceae</taxon>
        <taxon>Coemansia</taxon>
    </lineage>
</organism>
<protein>
    <submittedName>
        <fullName evidence="1">Uncharacterized protein</fullName>
    </submittedName>
</protein>